<dbReference type="InterPro" id="IPR015919">
    <property type="entry name" value="Cadherin-like_sf"/>
</dbReference>
<dbReference type="InterPro" id="IPR027397">
    <property type="entry name" value="Catenin-bd_sf"/>
</dbReference>
<feature type="chain" id="PRO_5017330910" description="Cadherin-1" evidence="25">
    <location>
        <begin position="26"/>
        <end position="880"/>
    </location>
</feature>
<keyword evidence="18 24" id="KW-0472">Membrane</keyword>
<evidence type="ECO:0000256" key="12">
    <source>
        <dbReference type="ARBA" id="ARBA00022753"/>
    </source>
</evidence>
<dbReference type="GO" id="GO:0007156">
    <property type="term" value="P:homophilic cell adhesion via plasma membrane adhesion molecules"/>
    <property type="evidence" value="ECO:0007669"/>
    <property type="project" value="InterPro"/>
</dbReference>
<evidence type="ECO:0000256" key="11">
    <source>
        <dbReference type="ARBA" id="ARBA00022737"/>
    </source>
</evidence>
<dbReference type="InterPro" id="IPR020894">
    <property type="entry name" value="Cadherin_CS"/>
</dbReference>
<evidence type="ECO:0000256" key="1">
    <source>
        <dbReference type="ARBA" id="ARBA00004177"/>
    </source>
</evidence>
<keyword evidence="12" id="KW-0967">Endosome</keyword>
<dbReference type="Pfam" id="PF00028">
    <property type="entry name" value="Cadherin"/>
    <property type="match status" value="4"/>
</dbReference>
<dbReference type="PRINTS" id="PR00205">
    <property type="entry name" value="CADHERIN"/>
</dbReference>
<dbReference type="Ensembl" id="ENSPKIT00000005223.1">
    <property type="protein sequence ID" value="ENSPKIP00000024515.1"/>
    <property type="gene ID" value="ENSPKIG00000007678.1"/>
</dbReference>
<reference evidence="27" key="1">
    <citation type="submission" date="2025-08" db="UniProtKB">
        <authorList>
            <consortium name="Ensembl"/>
        </authorList>
    </citation>
    <scope>IDENTIFICATION</scope>
</reference>
<dbReference type="FunFam" id="2.60.40.60:FF:000019">
    <property type="entry name" value="Cadherin 2"/>
    <property type="match status" value="1"/>
</dbReference>
<comment type="function">
    <text evidence="23">Cadherins are calcium-dependent cell adhesion proteins.</text>
</comment>
<evidence type="ECO:0000256" key="16">
    <source>
        <dbReference type="ARBA" id="ARBA00022989"/>
    </source>
</evidence>
<dbReference type="FunFam" id="4.10.900.10:FF:000001">
    <property type="entry name" value="Cadherin 2"/>
    <property type="match status" value="1"/>
</dbReference>
<dbReference type="GO" id="GO:0016339">
    <property type="term" value="P:calcium-dependent cell-cell adhesion via plasma membrane cell adhesion molecules"/>
    <property type="evidence" value="ECO:0007669"/>
    <property type="project" value="TreeGrafter"/>
</dbReference>
<evidence type="ECO:0000256" key="19">
    <source>
        <dbReference type="ARBA" id="ARBA00023180"/>
    </source>
</evidence>
<dbReference type="FunFam" id="2.60.40.60:FF:000191">
    <property type="entry name" value="Cadherin 1"/>
    <property type="match status" value="1"/>
</dbReference>
<evidence type="ECO:0000256" key="4">
    <source>
        <dbReference type="ARBA" id="ARBA00004536"/>
    </source>
</evidence>
<keyword evidence="6" id="KW-1003">Cell membrane</keyword>
<keyword evidence="16 24" id="KW-1133">Transmembrane helix</keyword>
<feature type="domain" description="Cadherin" evidence="26">
    <location>
        <begin position="189"/>
        <end position="264"/>
    </location>
</feature>
<dbReference type="GO" id="GO:0045296">
    <property type="term" value="F:cadherin binding"/>
    <property type="evidence" value="ECO:0007669"/>
    <property type="project" value="TreeGrafter"/>
</dbReference>
<keyword evidence="13 21" id="KW-0106">Calcium</keyword>
<dbReference type="FunFam" id="2.60.40.60:FF:000031">
    <property type="entry name" value="Cadherin 3"/>
    <property type="match status" value="1"/>
</dbReference>
<evidence type="ECO:0000256" key="17">
    <source>
        <dbReference type="ARBA" id="ARBA00023034"/>
    </source>
</evidence>
<evidence type="ECO:0000256" key="13">
    <source>
        <dbReference type="ARBA" id="ARBA00022837"/>
    </source>
</evidence>
<keyword evidence="11" id="KW-0677">Repeat</keyword>
<dbReference type="Gene3D" id="2.60.40.60">
    <property type="entry name" value="Cadherins"/>
    <property type="match status" value="6"/>
</dbReference>
<keyword evidence="17" id="KW-0333">Golgi apparatus</keyword>
<dbReference type="GO" id="GO:0008013">
    <property type="term" value="F:beta-catenin binding"/>
    <property type="evidence" value="ECO:0007669"/>
    <property type="project" value="TreeGrafter"/>
</dbReference>
<dbReference type="GO" id="GO:0005768">
    <property type="term" value="C:endosome"/>
    <property type="evidence" value="ECO:0007669"/>
    <property type="project" value="UniProtKB-SubCell"/>
</dbReference>
<keyword evidence="10 25" id="KW-0732">Signal</keyword>
<proteinExistence type="predicted"/>
<keyword evidence="19" id="KW-0325">Glycoprotein</keyword>
<dbReference type="PANTHER" id="PTHR24027:SF319">
    <property type="entry name" value="CADHERIN-1"/>
    <property type="match status" value="1"/>
</dbReference>
<dbReference type="Pfam" id="PF08758">
    <property type="entry name" value="Cadherin_pro"/>
    <property type="match status" value="1"/>
</dbReference>
<dbReference type="InterPro" id="IPR002126">
    <property type="entry name" value="Cadherin-like_dom"/>
</dbReference>
<evidence type="ECO:0000256" key="7">
    <source>
        <dbReference type="ARBA" id="ARBA00022490"/>
    </source>
</evidence>
<dbReference type="Pfam" id="PF01049">
    <property type="entry name" value="CADH_Y-type_LIR"/>
    <property type="match status" value="1"/>
</dbReference>
<evidence type="ECO:0000256" key="22">
    <source>
        <dbReference type="RuleBase" id="RU003318"/>
    </source>
</evidence>
<dbReference type="GO" id="GO:0007398">
    <property type="term" value="P:ectoderm development"/>
    <property type="evidence" value="ECO:0007669"/>
    <property type="project" value="UniProtKB-ARBA"/>
</dbReference>
<evidence type="ECO:0000256" key="24">
    <source>
        <dbReference type="SAM" id="Phobius"/>
    </source>
</evidence>
<dbReference type="AlphaFoldDB" id="A0A3B3S304"/>
<dbReference type="GO" id="GO:0005912">
    <property type="term" value="C:adherens junction"/>
    <property type="evidence" value="ECO:0007669"/>
    <property type="project" value="UniProtKB-SubCell"/>
</dbReference>
<feature type="signal peptide" evidence="25">
    <location>
        <begin position="1"/>
        <end position="25"/>
    </location>
</feature>
<evidence type="ECO:0000256" key="21">
    <source>
        <dbReference type="PROSITE-ProRule" id="PRU00043"/>
    </source>
</evidence>
<keyword evidence="8 22" id="KW-0812">Transmembrane</keyword>
<dbReference type="GO" id="GO:0044331">
    <property type="term" value="P:cell-cell adhesion mediated by cadherin"/>
    <property type="evidence" value="ECO:0007669"/>
    <property type="project" value="TreeGrafter"/>
</dbReference>
<dbReference type="SUPFAM" id="SSF49313">
    <property type="entry name" value="Cadherin-like"/>
    <property type="match status" value="6"/>
</dbReference>
<dbReference type="FunFam" id="2.60.40.60:FF:000095">
    <property type="entry name" value="Cadherin 13"/>
    <property type="match status" value="1"/>
</dbReference>
<keyword evidence="9" id="KW-0479">Metal-binding</keyword>
<evidence type="ECO:0000313" key="28">
    <source>
        <dbReference type="Proteomes" id="UP000261540"/>
    </source>
</evidence>
<dbReference type="GO" id="GO:0007043">
    <property type="term" value="P:cell-cell junction assembly"/>
    <property type="evidence" value="ECO:0007669"/>
    <property type="project" value="TreeGrafter"/>
</dbReference>
<dbReference type="SMART" id="SM00112">
    <property type="entry name" value="CA"/>
    <property type="match status" value="4"/>
</dbReference>
<evidence type="ECO:0000256" key="20">
    <source>
        <dbReference type="ARBA" id="ARBA00023893"/>
    </source>
</evidence>
<dbReference type="PROSITE" id="PS50268">
    <property type="entry name" value="CADHERIN_2"/>
    <property type="match status" value="4"/>
</dbReference>
<evidence type="ECO:0000256" key="2">
    <source>
        <dbReference type="ARBA" id="ARBA00004251"/>
    </source>
</evidence>
<organism evidence="27 28">
    <name type="scientific">Paramormyrops kingsleyae</name>
    <dbReference type="NCBI Taxonomy" id="1676925"/>
    <lineage>
        <taxon>Eukaryota</taxon>
        <taxon>Metazoa</taxon>
        <taxon>Chordata</taxon>
        <taxon>Craniata</taxon>
        <taxon>Vertebrata</taxon>
        <taxon>Euteleostomi</taxon>
        <taxon>Actinopterygii</taxon>
        <taxon>Neopterygii</taxon>
        <taxon>Teleostei</taxon>
        <taxon>Osteoglossocephala</taxon>
        <taxon>Osteoglossomorpha</taxon>
        <taxon>Osteoglossiformes</taxon>
        <taxon>Mormyridae</taxon>
        <taxon>Paramormyrops</taxon>
    </lineage>
</organism>
<evidence type="ECO:0000256" key="10">
    <source>
        <dbReference type="ARBA" id="ARBA00022729"/>
    </source>
</evidence>
<dbReference type="InterPro" id="IPR000233">
    <property type="entry name" value="Cadherin_Y-type_LIR"/>
</dbReference>
<dbReference type="GO" id="GO:0055113">
    <property type="term" value="P:epiboly involved in gastrulation with mouth forming second"/>
    <property type="evidence" value="ECO:0007669"/>
    <property type="project" value="UniProtKB-ARBA"/>
</dbReference>
<keyword evidence="28" id="KW-1185">Reference proteome</keyword>
<dbReference type="GO" id="GO:0060027">
    <property type="term" value="P:convergent extension involved in gastrulation"/>
    <property type="evidence" value="ECO:0007669"/>
    <property type="project" value="UniProtKB-ARBA"/>
</dbReference>
<dbReference type="CDD" id="cd11304">
    <property type="entry name" value="Cadherin_repeat"/>
    <property type="match status" value="3"/>
</dbReference>
<name>A0A3B3S304_9TELE</name>
<dbReference type="FunFam" id="2.60.40.60:FF:000022">
    <property type="entry name" value="Cadherin 2"/>
    <property type="match status" value="1"/>
</dbReference>
<evidence type="ECO:0000256" key="8">
    <source>
        <dbReference type="ARBA" id="ARBA00022692"/>
    </source>
</evidence>
<evidence type="ECO:0000256" key="14">
    <source>
        <dbReference type="ARBA" id="ARBA00022889"/>
    </source>
</evidence>
<protein>
    <recommendedName>
        <fullName evidence="20">Cadherin-1</fullName>
    </recommendedName>
</protein>
<dbReference type="PROSITE" id="PS00232">
    <property type="entry name" value="CADHERIN_1"/>
    <property type="match status" value="2"/>
</dbReference>
<evidence type="ECO:0000259" key="26">
    <source>
        <dbReference type="PROSITE" id="PS50268"/>
    </source>
</evidence>
<dbReference type="GO" id="GO:0034332">
    <property type="term" value="P:adherens junction organization"/>
    <property type="evidence" value="ECO:0007669"/>
    <property type="project" value="UniProtKB-ARBA"/>
</dbReference>
<evidence type="ECO:0000256" key="18">
    <source>
        <dbReference type="ARBA" id="ARBA00023136"/>
    </source>
</evidence>
<feature type="domain" description="Cadherin" evidence="26">
    <location>
        <begin position="489"/>
        <end position="596"/>
    </location>
</feature>
<dbReference type="Gene3D" id="4.10.900.10">
    <property type="entry name" value="TCF3-CBD (Catenin binding domain)"/>
    <property type="match status" value="1"/>
</dbReference>
<dbReference type="InterPro" id="IPR014868">
    <property type="entry name" value="Cadherin_pro_dom"/>
</dbReference>
<evidence type="ECO:0000256" key="6">
    <source>
        <dbReference type="ARBA" id="ARBA00022475"/>
    </source>
</evidence>
<dbReference type="GO" id="GO:0007498">
    <property type="term" value="P:mesoderm development"/>
    <property type="evidence" value="ECO:0007669"/>
    <property type="project" value="UniProtKB-ARBA"/>
</dbReference>
<feature type="domain" description="Cadherin" evidence="26">
    <location>
        <begin position="377"/>
        <end position="488"/>
    </location>
</feature>
<dbReference type="GO" id="GO:0042074">
    <property type="term" value="P:cell migration involved in gastrulation"/>
    <property type="evidence" value="ECO:0007669"/>
    <property type="project" value="UniProtKB-ARBA"/>
</dbReference>
<evidence type="ECO:0000256" key="3">
    <source>
        <dbReference type="ARBA" id="ARBA00004496"/>
    </source>
</evidence>
<dbReference type="GO" id="GO:0001841">
    <property type="term" value="P:neural tube formation"/>
    <property type="evidence" value="ECO:0007669"/>
    <property type="project" value="UniProtKB-ARBA"/>
</dbReference>
<evidence type="ECO:0000313" key="27">
    <source>
        <dbReference type="Ensembl" id="ENSPKIP00000024515.1"/>
    </source>
</evidence>
<evidence type="ECO:0000256" key="25">
    <source>
        <dbReference type="SAM" id="SignalP"/>
    </source>
</evidence>
<feature type="transmembrane region" description="Helical" evidence="24">
    <location>
        <begin position="708"/>
        <end position="729"/>
    </location>
</feature>
<feature type="domain" description="Cadherin" evidence="26">
    <location>
        <begin position="265"/>
        <end position="376"/>
    </location>
</feature>
<dbReference type="GO" id="GO:0000902">
    <property type="term" value="P:cell morphogenesis"/>
    <property type="evidence" value="ECO:0007669"/>
    <property type="project" value="TreeGrafter"/>
</dbReference>
<evidence type="ECO:0000256" key="5">
    <source>
        <dbReference type="ARBA" id="ARBA00004601"/>
    </source>
</evidence>
<dbReference type="GO" id="GO:0001764">
    <property type="term" value="P:neuron migration"/>
    <property type="evidence" value="ECO:0007669"/>
    <property type="project" value="UniProtKB-ARBA"/>
</dbReference>
<reference evidence="27" key="2">
    <citation type="submission" date="2025-09" db="UniProtKB">
        <authorList>
            <consortium name="Ensembl"/>
        </authorList>
    </citation>
    <scope>IDENTIFICATION</scope>
</reference>
<dbReference type="PANTHER" id="PTHR24027">
    <property type="entry name" value="CADHERIN-23"/>
    <property type="match status" value="1"/>
</dbReference>
<dbReference type="InterPro" id="IPR039808">
    <property type="entry name" value="Cadherin"/>
</dbReference>
<dbReference type="GO" id="GO:0005509">
    <property type="term" value="F:calcium ion binding"/>
    <property type="evidence" value="ECO:0007669"/>
    <property type="project" value="UniProtKB-UniRule"/>
</dbReference>
<keyword evidence="15" id="KW-0965">Cell junction</keyword>
<dbReference type="PROSITE" id="PS51257">
    <property type="entry name" value="PROKAR_LIPOPROTEIN"/>
    <property type="match status" value="1"/>
</dbReference>
<sequence length="880" mass="98081">MGTYRVLALGLIFLLQAFTLGSCKAEEPCQPRISSKLFTFNVDRAHLEKGRRLGRVLYDDCGGQHRFLFTSKDSRFKVDSDGTVLIKRPFILHEGRKIFSVHAWDSNGRKFIVRIRVQLKPQTSHVENVPTEQFEGSESVPGLEFLSSTGLKRRKRDWMIPPITILEGEMGPFPKAVVKVRSSEDKEVKMQYWITGPGADEPPKDIFTMDRNSGSLFVTQPLDREQCSSYTLMVHAAALGDSKAADPTEIKIIVSDQNDNKPVFTQDAFMGNVSEAVGAGYEILSVTATDADDPETYNADLRYSILSQDPPLPVPDMFAIDPTSGQIRLNNAQLDKKKYPQYTLTVQVADMMGEGYSVTCTAVITVTDSNDNAPQFDQQNYEATVPENQKDFEVLRLPVTDVDDPETPAWFTKFKIIQGNDGNVFNVSTAPGGLDGVVTLIKELDFEKKNKYTLMVTVENEAPFAIPLPTATATVVVNVQDKNEAPVFNPREKHVSVEENLAVNEIVTQYTATDPDTRMKQTIEYRMVPDQLGWLAINKTTGYIAVKSKMDREESSLIDGKYKALVLAVDNGTPPTTGTGTLIVDLKDVNDNAPTIDQREIRICNKDPEPVLLSVSDKDGPQFGPPFRVELRDKSRNNWTAKMNESNTGIILTLKEQLPRDKYNVVLRIFDNNNLFQDNTLAAEVCDCTGKDATCDDKYVAGLELPGILGILAAILLLLLLVLLLLMFLRRRTRVKKEPLLQDDDIRDNIYYYDEEGGGEEDQDYDLSQIHRGLDNRPDVFRNDVAPTFLAAPQYRPRPANPEDIGNFIDDNLKAADTDPTAPPYDSLLVFDYEGGGSDAGSLSSLNSSSSGEDQDYNCLNEWGPRFKKLADMYGGGEED</sequence>
<accession>A0A3B3S304</accession>
<evidence type="ECO:0000256" key="23">
    <source>
        <dbReference type="RuleBase" id="RU004357"/>
    </source>
</evidence>
<dbReference type="GeneTree" id="ENSGT00940000154848"/>
<dbReference type="GO" id="GO:0030010">
    <property type="term" value="P:establishment of cell polarity"/>
    <property type="evidence" value="ECO:0007669"/>
    <property type="project" value="UniProtKB-ARBA"/>
</dbReference>
<evidence type="ECO:0000256" key="15">
    <source>
        <dbReference type="ARBA" id="ARBA00022949"/>
    </source>
</evidence>
<dbReference type="FunFam" id="2.60.40.60:FF:000011">
    <property type="entry name" value="Cadherin 1"/>
    <property type="match status" value="1"/>
</dbReference>
<keyword evidence="7" id="KW-0963">Cytoplasm</keyword>
<evidence type="ECO:0000256" key="9">
    <source>
        <dbReference type="ARBA" id="ARBA00022723"/>
    </source>
</evidence>
<dbReference type="Proteomes" id="UP000261540">
    <property type="component" value="Unplaced"/>
</dbReference>
<dbReference type="GO" id="GO:0016342">
    <property type="term" value="C:catenin complex"/>
    <property type="evidence" value="ECO:0007669"/>
    <property type="project" value="TreeGrafter"/>
</dbReference>
<dbReference type="GO" id="GO:0005794">
    <property type="term" value="C:Golgi apparatus"/>
    <property type="evidence" value="ECO:0007669"/>
    <property type="project" value="UniProtKB-SubCell"/>
</dbReference>
<dbReference type="SMART" id="SM01055">
    <property type="entry name" value="Cadherin_pro"/>
    <property type="match status" value="1"/>
</dbReference>
<keyword evidence="14 22" id="KW-0130">Cell adhesion</keyword>
<comment type="subcellular location">
    <subcellularLocation>
        <location evidence="4">Cell junction</location>
        <location evidence="4">Adherens junction</location>
    </subcellularLocation>
    <subcellularLocation>
        <location evidence="2 22">Cell membrane</location>
        <topology evidence="2 22">Single-pass type I membrane protein</topology>
    </subcellularLocation>
    <subcellularLocation>
        <location evidence="3">Cytoplasm</location>
    </subcellularLocation>
    <subcellularLocation>
        <location evidence="1">Endosome</location>
    </subcellularLocation>
    <subcellularLocation>
        <location evidence="5">Golgi apparatus</location>
        <location evidence="5">trans-Golgi network</location>
    </subcellularLocation>
</comment>